<dbReference type="EMBL" id="JAUSZI010000001">
    <property type="protein sequence ID" value="MDQ1022452.1"/>
    <property type="molecule type" value="Genomic_DNA"/>
</dbReference>
<dbReference type="RefSeq" id="WP_307517306.1">
    <property type="nucleotide sequence ID" value="NZ_JAUSZI010000001.1"/>
</dbReference>
<proteinExistence type="predicted"/>
<dbReference type="Proteomes" id="UP001230328">
    <property type="component" value="Unassembled WGS sequence"/>
</dbReference>
<dbReference type="Pfam" id="PF02467">
    <property type="entry name" value="Whib"/>
    <property type="match status" value="1"/>
</dbReference>
<reference evidence="3 4" key="1">
    <citation type="submission" date="2023-07" db="EMBL/GenBank/DDBJ databases">
        <title>Comparative genomics of wheat-associated soil bacteria to identify genetic determinants of phenazine resistance.</title>
        <authorList>
            <person name="Mouncey N."/>
        </authorList>
    </citation>
    <scope>NUCLEOTIDE SEQUENCE [LARGE SCALE GENOMIC DNA]</scope>
    <source>
        <strain evidence="3 4">V2I4</strain>
    </source>
</reference>
<evidence type="ECO:0000313" key="3">
    <source>
        <dbReference type="EMBL" id="MDQ1022452.1"/>
    </source>
</evidence>
<feature type="region of interest" description="Disordered" evidence="1">
    <location>
        <begin position="1"/>
        <end position="20"/>
    </location>
</feature>
<keyword evidence="4" id="KW-1185">Reference proteome</keyword>
<accession>A0ABU0SG95</accession>
<dbReference type="PROSITE" id="PS51674">
    <property type="entry name" value="4FE4S_WBL"/>
    <property type="match status" value="1"/>
</dbReference>
<name>A0ABU0SG95_9ACTN</name>
<organism evidence="3 4">
    <name type="scientific">Streptomyces umbrinus</name>
    <dbReference type="NCBI Taxonomy" id="67370"/>
    <lineage>
        <taxon>Bacteria</taxon>
        <taxon>Bacillati</taxon>
        <taxon>Actinomycetota</taxon>
        <taxon>Actinomycetes</taxon>
        <taxon>Kitasatosporales</taxon>
        <taxon>Streptomycetaceae</taxon>
        <taxon>Streptomyces</taxon>
        <taxon>Streptomyces phaeochromogenes group</taxon>
    </lineage>
</organism>
<gene>
    <name evidence="3" type="ORF">QF035_000034</name>
</gene>
<protein>
    <recommendedName>
        <fullName evidence="2">4Fe-4S Wbl-type domain-containing protein</fullName>
    </recommendedName>
</protein>
<comment type="caution">
    <text evidence="3">The sequence shown here is derived from an EMBL/GenBank/DDBJ whole genome shotgun (WGS) entry which is preliminary data.</text>
</comment>
<sequence>MRTATAPAPEADPRIPFPHTNTTLACRTDPALFVHELGQNSKDDRDRIERARTACRGCPIAAGCLKWALANPKLTPTGIWAATTSWDRAGLRRRLQLRHGLDWVGVVA</sequence>
<evidence type="ECO:0000313" key="4">
    <source>
        <dbReference type="Proteomes" id="UP001230328"/>
    </source>
</evidence>
<evidence type="ECO:0000259" key="2">
    <source>
        <dbReference type="PROSITE" id="PS51674"/>
    </source>
</evidence>
<dbReference type="InterPro" id="IPR034768">
    <property type="entry name" value="4FE4S_WBL"/>
</dbReference>
<evidence type="ECO:0000256" key="1">
    <source>
        <dbReference type="SAM" id="MobiDB-lite"/>
    </source>
</evidence>
<dbReference type="PROSITE" id="PS51257">
    <property type="entry name" value="PROKAR_LIPOPROTEIN"/>
    <property type="match status" value="1"/>
</dbReference>
<feature type="domain" description="4Fe-4S Wbl-type" evidence="2">
    <location>
        <begin position="25"/>
        <end position="90"/>
    </location>
</feature>